<dbReference type="GO" id="GO:0006355">
    <property type="term" value="P:regulation of DNA-templated transcription"/>
    <property type="evidence" value="ECO:0007669"/>
    <property type="project" value="InterPro"/>
</dbReference>
<dbReference type="InterPro" id="IPR036093">
    <property type="entry name" value="NAC_dom_sf"/>
</dbReference>
<keyword evidence="4" id="KW-0539">Nucleus</keyword>
<feature type="compositionally biased region" description="Polar residues" evidence="5">
    <location>
        <begin position="269"/>
        <end position="286"/>
    </location>
</feature>
<proteinExistence type="predicted"/>
<dbReference type="GO" id="GO:0003677">
    <property type="term" value="F:DNA binding"/>
    <property type="evidence" value="ECO:0007669"/>
    <property type="project" value="UniProtKB-KW"/>
</dbReference>
<feature type="compositionally biased region" description="Basic and acidic residues" evidence="5">
    <location>
        <begin position="170"/>
        <end position="180"/>
    </location>
</feature>
<name>A0A0D9WX60_9ORYZ</name>
<dbReference type="Gene3D" id="2.170.150.80">
    <property type="entry name" value="NAC domain"/>
    <property type="match status" value="1"/>
</dbReference>
<keyword evidence="2" id="KW-0238">DNA-binding</keyword>
<keyword evidence="1" id="KW-0805">Transcription regulation</keyword>
<evidence type="ECO:0000259" key="6">
    <source>
        <dbReference type="PROSITE" id="PS51005"/>
    </source>
</evidence>
<evidence type="ECO:0000256" key="4">
    <source>
        <dbReference type="ARBA" id="ARBA00023242"/>
    </source>
</evidence>
<evidence type="ECO:0000256" key="5">
    <source>
        <dbReference type="SAM" id="MobiDB-lite"/>
    </source>
</evidence>
<dbReference type="Pfam" id="PF02365">
    <property type="entry name" value="NAM"/>
    <property type="match status" value="1"/>
</dbReference>
<evidence type="ECO:0000256" key="1">
    <source>
        <dbReference type="ARBA" id="ARBA00023015"/>
    </source>
</evidence>
<feature type="region of interest" description="Disordered" evidence="5">
    <location>
        <begin position="266"/>
        <end position="286"/>
    </location>
</feature>
<dbReference type="InterPro" id="IPR003441">
    <property type="entry name" value="NAC-dom"/>
</dbReference>
<dbReference type="HOGENOM" id="CLU_016408_0_0_1"/>
<protein>
    <recommendedName>
        <fullName evidence="6">NAC domain-containing protein</fullName>
    </recommendedName>
</protein>
<evidence type="ECO:0000256" key="3">
    <source>
        <dbReference type="ARBA" id="ARBA00023163"/>
    </source>
</evidence>
<keyword evidence="8" id="KW-1185">Reference proteome</keyword>
<dbReference type="SUPFAM" id="SSF101941">
    <property type="entry name" value="NAC domain"/>
    <property type="match status" value="1"/>
</dbReference>
<organism evidence="7 8">
    <name type="scientific">Leersia perrieri</name>
    <dbReference type="NCBI Taxonomy" id="77586"/>
    <lineage>
        <taxon>Eukaryota</taxon>
        <taxon>Viridiplantae</taxon>
        <taxon>Streptophyta</taxon>
        <taxon>Embryophyta</taxon>
        <taxon>Tracheophyta</taxon>
        <taxon>Spermatophyta</taxon>
        <taxon>Magnoliopsida</taxon>
        <taxon>Liliopsida</taxon>
        <taxon>Poales</taxon>
        <taxon>Poaceae</taxon>
        <taxon>BOP clade</taxon>
        <taxon>Oryzoideae</taxon>
        <taxon>Oryzeae</taxon>
        <taxon>Oryzinae</taxon>
        <taxon>Leersia</taxon>
    </lineage>
</organism>
<feature type="domain" description="NAC" evidence="6">
    <location>
        <begin position="1"/>
        <end position="148"/>
    </location>
</feature>
<evidence type="ECO:0000256" key="2">
    <source>
        <dbReference type="ARBA" id="ARBA00023125"/>
    </source>
</evidence>
<evidence type="ECO:0000313" key="8">
    <source>
        <dbReference type="Proteomes" id="UP000032180"/>
    </source>
</evidence>
<keyword evidence="3" id="KW-0804">Transcription</keyword>
<dbReference type="PANTHER" id="PTHR31719">
    <property type="entry name" value="NAC TRANSCRIPTION FACTOR 56"/>
    <property type="match status" value="1"/>
</dbReference>
<reference evidence="7" key="3">
    <citation type="submission" date="2015-04" db="UniProtKB">
        <authorList>
            <consortium name="EnsemblPlants"/>
        </authorList>
    </citation>
    <scope>IDENTIFICATION</scope>
</reference>
<dbReference type="Proteomes" id="UP000032180">
    <property type="component" value="Chromosome 7"/>
</dbReference>
<dbReference type="PROSITE" id="PS51005">
    <property type="entry name" value="NAC"/>
    <property type="match status" value="1"/>
</dbReference>
<sequence length="326" mass="35634">MTQAGDTTTQRTLGEEKQCDRCSALRRLDSIVRRKGHLTSMQGQLDGMVQKLLLDHGRGDEAFFFVEAHAKNGKGKRQKRTVEGGGFWQGQRMCGGGGGGQIQWRKYMLSFFNEGEKGSSGWVMHEYALTAPADLASSQPWLYRVRFSGYGKKRKREPGCLGVNDEDDGGERAPTRRHVAEPVPPPAAPTDDLPHLMAVSAEQAGVGSAAETTASVVNSSELMGDSSVLLPDILYGDNDDQKLFQTELDMPDLFDLQAGEAGASCDAAQEQSEMSPSLENQSYYSSSGVVDGEETAWFDLEFPDNIDEVLSSLNFTMDDLFDLPVD</sequence>
<reference evidence="8" key="2">
    <citation type="submission" date="2013-12" db="EMBL/GenBank/DDBJ databases">
        <authorList>
            <person name="Yu Y."/>
            <person name="Lee S."/>
            <person name="de Baynast K."/>
            <person name="Wissotski M."/>
            <person name="Liu L."/>
            <person name="Talag J."/>
            <person name="Goicoechea J."/>
            <person name="Angelova A."/>
            <person name="Jetty R."/>
            <person name="Kudrna D."/>
            <person name="Golser W."/>
            <person name="Rivera L."/>
            <person name="Zhang J."/>
            <person name="Wing R."/>
        </authorList>
    </citation>
    <scope>NUCLEOTIDE SEQUENCE</scope>
</reference>
<dbReference type="Gramene" id="LPERR07G07240.1">
    <property type="protein sequence ID" value="LPERR07G07240.1"/>
    <property type="gene ID" value="LPERR07G07240"/>
</dbReference>
<accession>A0A0D9WX60</accession>
<dbReference type="EnsemblPlants" id="LPERR07G07240.1">
    <property type="protein sequence ID" value="LPERR07G07240.1"/>
    <property type="gene ID" value="LPERR07G07240"/>
</dbReference>
<dbReference type="PANTHER" id="PTHR31719:SF88">
    <property type="entry name" value="OS07G0272700 PROTEIN"/>
    <property type="match status" value="1"/>
</dbReference>
<dbReference type="AlphaFoldDB" id="A0A0D9WX60"/>
<reference evidence="7 8" key="1">
    <citation type="submission" date="2012-08" db="EMBL/GenBank/DDBJ databases">
        <title>Oryza genome evolution.</title>
        <authorList>
            <person name="Wing R.A."/>
        </authorList>
    </citation>
    <scope>NUCLEOTIDE SEQUENCE</scope>
</reference>
<feature type="region of interest" description="Disordered" evidence="5">
    <location>
        <begin position="156"/>
        <end position="189"/>
    </location>
</feature>
<evidence type="ECO:0000313" key="7">
    <source>
        <dbReference type="EnsemblPlants" id="LPERR07G07240.1"/>
    </source>
</evidence>